<dbReference type="EMBL" id="JAODUP010000097">
    <property type="protein sequence ID" value="KAK2162499.1"/>
    <property type="molecule type" value="Genomic_DNA"/>
</dbReference>
<comment type="caution">
    <text evidence="12">The sequence shown here is derived from an EMBL/GenBank/DDBJ whole genome shotgun (WGS) entry which is preliminary data.</text>
</comment>
<feature type="coiled-coil region" evidence="8">
    <location>
        <begin position="258"/>
        <end position="285"/>
    </location>
</feature>
<dbReference type="Gene3D" id="3.30.160.60">
    <property type="entry name" value="Classic Zinc Finger"/>
    <property type="match status" value="1"/>
</dbReference>
<dbReference type="PANTHER" id="PTHR25462:SF296">
    <property type="entry name" value="MEIOTIC P26, ISOFORM F"/>
    <property type="match status" value="1"/>
</dbReference>
<dbReference type="Proteomes" id="UP001208570">
    <property type="component" value="Unassembled WGS sequence"/>
</dbReference>
<organism evidence="12 13">
    <name type="scientific">Paralvinella palmiformis</name>
    <dbReference type="NCBI Taxonomy" id="53620"/>
    <lineage>
        <taxon>Eukaryota</taxon>
        <taxon>Metazoa</taxon>
        <taxon>Spiralia</taxon>
        <taxon>Lophotrochozoa</taxon>
        <taxon>Annelida</taxon>
        <taxon>Polychaeta</taxon>
        <taxon>Sedentaria</taxon>
        <taxon>Canalipalpata</taxon>
        <taxon>Terebellida</taxon>
        <taxon>Terebelliformia</taxon>
        <taxon>Alvinellidae</taxon>
        <taxon>Paralvinella</taxon>
    </lineage>
</organism>
<keyword evidence="5" id="KW-0862">Zinc</keyword>
<dbReference type="SUPFAM" id="SSF57850">
    <property type="entry name" value="RING/U-box"/>
    <property type="match status" value="1"/>
</dbReference>
<dbReference type="PROSITE" id="PS50119">
    <property type="entry name" value="ZF_BBOX"/>
    <property type="match status" value="2"/>
</dbReference>
<evidence type="ECO:0000256" key="5">
    <source>
        <dbReference type="ARBA" id="ARBA00022833"/>
    </source>
</evidence>
<evidence type="ECO:0000256" key="9">
    <source>
        <dbReference type="SAM" id="MobiDB-lite"/>
    </source>
</evidence>
<dbReference type="PROSITE" id="PS00518">
    <property type="entry name" value="ZF_RING_1"/>
    <property type="match status" value="1"/>
</dbReference>
<evidence type="ECO:0000256" key="8">
    <source>
        <dbReference type="SAM" id="Coils"/>
    </source>
</evidence>
<keyword evidence="1" id="KW-0597">Phosphoprotein</keyword>
<dbReference type="CDD" id="cd05819">
    <property type="entry name" value="NHL"/>
    <property type="match status" value="1"/>
</dbReference>
<dbReference type="Pfam" id="PF01436">
    <property type="entry name" value="NHL"/>
    <property type="match status" value="1"/>
</dbReference>
<evidence type="ECO:0000256" key="1">
    <source>
        <dbReference type="ARBA" id="ARBA00022553"/>
    </source>
</evidence>
<feature type="domain" description="B box-type" evidence="11">
    <location>
        <begin position="196"/>
        <end position="233"/>
    </location>
</feature>
<dbReference type="InterPro" id="IPR013083">
    <property type="entry name" value="Znf_RING/FYVE/PHD"/>
</dbReference>
<dbReference type="InterPro" id="IPR001258">
    <property type="entry name" value="NHL_repeat"/>
</dbReference>
<evidence type="ECO:0000256" key="3">
    <source>
        <dbReference type="ARBA" id="ARBA00022737"/>
    </source>
</evidence>
<keyword evidence="13" id="KW-1185">Reference proteome</keyword>
<dbReference type="PROSITE" id="PS51125">
    <property type="entry name" value="NHL"/>
    <property type="match status" value="3"/>
</dbReference>
<evidence type="ECO:0000256" key="2">
    <source>
        <dbReference type="ARBA" id="ARBA00022723"/>
    </source>
</evidence>
<protein>
    <submittedName>
        <fullName evidence="12">Uncharacterized protein</fullName>
    </submittedName>
</protein>
<reference evidence="12" key="1">
    <citation type="journal article" date="2023" name="Mol. Biol. Evol.">
        <title>Third-Generation Sequencing Reveals the Adaptive Role of the Epigenome in Three Deep-Sea Polychaetes.</title>
        <authorList>
            <person name="Perez M."/>
            <person name="Aroh O."/>
            <person name="Sun Y."/>
            <person name="Lan Y."/>
            <person name="Juniper S.K."/>
            <person name="Young C.R."/>
            <person name="Angers B."/>
            <person name="Qian P.Y."/>
        </authorList>
    </citation>
    <scope>NUCLEOTIDE SEQUENCE</scope>
    <source>
        <strain evidence="12">P08H-3</strain>
    </source>
</reference>
<dbReference type="PROSITE" id="PS50089">
    <property type="entry name" value="ZF_RING_2"/>
    <property type="match status" value="1"/>
</dbReference>
<dbReference type="Pfam" id="PF00643">
    <property type="entry name" value="zf-B_box"/>
    <property type="match status" value="1"/>
</dbReference>
<dbReference type="PANTHER" id="PTHR25462">
    <property type="entry name" value="BONUS, ISOFORM C-RELATED"/>
    <property type="match status" value="1"/>
</dbReference>
<evidence type="ECO:0000256" key="6">
    <source>
        <dbReference type="PROSITE-ProRule" id="PRU00024"/>
    </source>
</evidence>
<evidence type="ECO:0000313" key="12">
    <source>
        <dbReference type="EMBL" id="KAK2162499.1"/>
    </source>
</evidence>
<feature type="repeat" description="NHL" evidence="7">
    <location>
        <begin position="543"/>
        <end position="584"/>
    </location>
</feature>
<keyword evidence="8" id="KW-0175">Coiled coil</keyword>
<dbReference type="InterPro" id="IPR017907">
    <property type="entry name" value="Znf_RING_CS"/>
</dbReference>
<dbReference type="AlphaFoldDB" id="A0AAD9K065"/>
<feature type="repeat" description="NHL" evidence="7">
    <location>
        <begin position="630"/>
        <end position="673"/>
    </location>
</feature>
<feature type="repeat" description="NHL" evidence="7">
    <location>
        <begin position="456"/>
        <end position="499"/>
    </location>
</feature>
<dbReference type="SUPFAM" id="SSF101898">
    <property type="entry name" value="NHL repeat"/>
    <property type="match status" value="1"/>
</dbReference>
<evidence type="ECO:0000313" key="13">
    <source>
        <dbReference type="Proteomes" id="UP001208570"/>
    </source>
</evidence>
<dbReference type="SMART" id="SM00184">
    <property type="entry name" value="RING"/>
    <property type="match status" value="1"/>
</dbReference>
<keyword evidence="3" id="KW-0677">Repeat</keyword>
<dbReference type="Gene3D" id="3.30.40.10">
    <property type="entry name" value="Zinc/RING finger domain, C3HC4 (zinc finger)"/>
    <property type="match status" value="1"/>
</dbReference>
<dbReference type="Pfam" id="PF13445">
    <property type="entry name" value="zf-RING_UBOX"/>
    <property type="match status" value="1"/>
</dbReference>
<keyword evidence="2" id="KW-0479">Metal-binding</keyword>
<evidence type="ECO:0000259" key="11">
    <source>
        <dbReference type="PROSITE" id="PS50119"/>
    </source>
</evidence>
<dbReference type="Gene3D" id="2.120.10.30">
    <property type="entry name" value="TolB, C-terminal domain"/>
    <property type="match status" value="1"/>
</dbReference>
<accession>A0AAD9K065</accession>
<dbReference type="InterPro" id="IPR011042">
    <property type="entry name" value="6-blade_b-propeller_TolB-like"/>
</dbReference>
<dbReference type="SMART" id="SM00336">
    <property type="entry name" value="BBOX"/>
    <property type="match status" value="2"/>
</dbReference>
<dbReference type="GO" id="GO:0008270">
    <property type="term" value="F:zinc ion binding"/>
    <property type="evidence" value="ECO:0007669"/>
    <property type="project" value="UniProtKB-KW"/>
</dbReference>
<feature type="domain" description="B box-type" evidence="11">
    <location>
        <begin position="134"/>
        <end position="181"/>
    </location>
</feature>
<evidence type="ECO:0000256" key="7">
    <source>
        <dbReference type="PROSITE-ProRule" id="PRU00504"/>
    </source>
</evidence>
<evidence type="ECO:0000256" key="4">
    <source>
        <dbReference type="ARBA" id="ARBA00022771"/>
    </source>
</evidence>
<dbReference type="InterPro" id="IPR000315">
    <property type="entry name" value="Znf_B-box"/>
</dbReference>
<dbReference type="SUPFAM" id="SSF57845">
    <property type="entry name" value="B-box zinc-binding domain"/>
    <property type="match status" value="1"/>
</dbReference>
<keyword evidence="4 6" id="KW-0863">Zinc-finger</keyword>
<proteinExistence type="predicted"/>
<evidence type="ECO:0000259" key="10">
    <source>
        <dbReference type="PROSITE" id="PS50089"/>
    </source>
</evidence>
<dbReference type="CDD" id="cd19756">
    <property type="entry name" value="Bbox2"/>
    <property type="match status" value="1"/>
</dbReference>
<dbReference type="CDD" id="cd19757">
    <property type="entry name" value="Bbox1"/>
    <property type="match status" value="1"/>
</dbReference>
<gene>
    <name evidence="12" type="ORF">LSH36_97g02032</name>
</gene>
<name>A0AAD9K065_9ANNE</name>
<dbReference type="InterPro" id="IPR027370">
    <property type="entry name" value="Znf-RING_euk"/>
</dbReference>
<feature type="region of interest" description="Disordered" evidence="9">
    <location>
        <begin position="420"/>
        <end position="450"/>
    </location>
</feature>
<feature type="domain" description="RING-type" evidence="10">
    <location>
        <begin position="22"/>
        <end position="80"/>
    </location>
</feature>
<dbReference type="InterPro" id="IPR047153">
    <property type="entry name" value="TRIM45/56/19-like"/>
</dbReference>
<sequence length="721" mass="80100">MAEGQEQDEFLPFHLCEDLVCCVVCYEPFSEERTPKALPCLHSFCKSCLAACIMAHKKRSRPRNGDKKSMKGEFPCPVCKDNTKIPSNGLDGFRDDFRIRRILEILDKSRDLALNASTQNLEISVSEKQPENGSKCGLCSIQSLDSEADKYCLDCFKLLCDGCADDHKAMTLTSDHNVIELPIDVEDVRLPLSSTCRQHPSEPLRYYCTNCDDILCMSCSMTSVHKEHGMVRLSDRMADIKHDITSTMGEIWREVFDAERKLDEIDSLERELRAKEMSVKRAILSKTLEEIFRARQRQHKMEEGLEEICSRKLKLFESRREACRSFVERARSRCSVVECIVQHGQDLQIVHTARQFVPGIKAFCDAEQSSMALSENATDLGKYDTFLTELYEAKDRAGVDSQASILAEIRSVVSEMRQLSAKPTRRAGASPANDANVNDGNSSGGSSCGSSKTNLVAKIGRKGKEEGEFSFPSGITFLTSGELAVADMHNHRIQIFDCEGRFLRSFGGSSFKPCGLVATADGNLAVTDCFTGKSGIKVFTPGGELLKSLGEGFFEYPFSIAIDSTGRYVVCDSATNRIVMLTEGGELYRRFSTKTKFAFYLAITAAGSEILLSDWFNHCVKVFDTNGVLLRRIGTKGVQDGQLMIPLGLCTDGNGNVLILDCKCGRVSMFTLEGRFVRHVIGREEGIEYSRAIALSNHGRLAISSGDNRGNIPNEVRLYKI</sequence>
<dbReference type="InterPro" id="IPR001841">
    <property type="entry name" value="Znf_RING"/>
</dbReference>